<dbReference type="InterPro" id="IPR001119">
    <property type="entry name" value="SLH_dom"/>
</dbReference>
<dbReference type="PROSITE" id="PS51272">
    <property type="entry name" value="SLH"/>
    <property type="match status" value="2"/>
</dbReference>
<evidence type="ECO:0000313" key="4">
    <source>
        <dbReference type="Proteomes" id="UP000318138"/>
    </source>
</evidence>
<feature type="domain" description="SLH" evidence="2">
    <location>
        <begin position="62"/>
        <end position="122"/>
    </location>
</feature>
<keyword evidence="1" id="KW-0732">Signal</keyword>
<evidence type="ECO:0000256" key="1">
    <source>
        <dbReference type="ARBA" id="ARBA00022729"/>
    </source>
</evidence>
<feature type="domain" description="SLH" evidence="2">
    <location>
        <begin position="124"/>
        <end position="187"/>
    </location>
</feature>
<dbReference type="InterPro" id="IPR051465">
    <property type="entry name" value="Cell_Envelope_Struct_Comp"/>
</dbReference>
<dbReference type="PANTHER" id="PTHR43308">
    <property type="entry name" value="OUTER MEMBRANE PROTEIN ALPHA-RELATED"/>
    <property type="match status" value="1"/>
</dbReference>
<keyword evidence="4" id="KW-1185">Reference proteome</keyword>
<proteinExistence type="predicted"/>
<sequence>MIIKLVIIAVSLFSMYIVSPLVPSAHASLDPQQYAAQGQSTQTIQSTTIYKPAQQVNPISHIPKPYSDVSARDYYYGPLLYATEQGWIRGAETGRFLPRASLTREQAAAILHRLLDPGLPLPAETQPFTDIPNTHPYFTEITRMQRAGVLTGYPDGNFRGTSTLTRAEMATILTRAFKLEHVDAPTPFTDIGSHALARNIVTLFHTGLTNGRANATFAPNEDVSRAEFVTLLQRGVESVHTLQIAIDDVIEEEDSVRILFSQTGTDINELTFAATNGRETETGGVRFTRGASDMEQATLTLPKWESFTIRLTNSVGTIVFEEAIVLSSEQDEPITLFVEEPGLTDGTIAVDRLTTTPTFRVEGDQDAQVTLALSNGFTVERMLTAGEPLLFTLPERAWRSQSENRLTVNASTVVDGDRFTTEDEVIQVPRFPLATPSMASFTSLEQQIDFLAGSRTVQVRVAPDGLEQIAVGNTFRLENNRSVPIRTVLTADEVAREQVGVRLNEAALMRFLTRVNDVVILTPVLADEVEQMRGGEVRITLTEAVLRGLRGRVSAAVDARICELVSCVPVGPEPPPVDPETPEEPVDPVDPEEPASLIGLTIFRDLLSLSLLQSGGVIAQIDLLASEFLSVGDELTVTLAGREVSVVELTEEMLVAEKVDVTLPITLVRELGSRATTDLAVKLSREDREDETVVESLTFPIFQEVATVIRALNPAALLENLFGTTRTIRVDLQLDELNHIGPGAELFIAFSQGVPAQQIELTLGMIDDGFVDVKIEEPLAQTLLGSLTVGTTLEITPSIEFEEVVTVGQPYEVEITRGLLDDLRDVIGDIVCTIPLLCPPDQSDPSDPESLIGLEIADIITLDLLRNNGVIARIDLLNRELVNVGDDLTVTLGGTEVRVIEVTESMLDAGMVDVTLPIFLVRQLGSRAVAELEVTLEQDGQSVETLVREVTFPLFETIGSVINGASSLDILQRLLGEDRTVRIDVEADLEDLLHVGPGAQLELDFNGVIDAQTIDITEEILEEGFVEVTLPQNLVTELLESLTVGSSVSITPTVSYDGEETVGEAFTVVITEGLLVELGNTIGDIVCSVPLPILCPPVTDPDPVVPDSLISLNVVDLISLNLLRNEETIATVTLLDTDFLNVGDEFEVTVGSITVDTIVLTQSMLDNGEVDISLPLSIVRQLGSRASETLAVSLNLENRDEEIETELVSFPLFETVESVINGATELAILQRLLGEDRTIRIDLDADLNDLLHFGPGAQLELDFNDVIPTQTFDITEEILEEGFVEVTLPQNVVTQLLESLTVGSSISIIPTVTYEGEETIGETFAVEVTEDLLAQLGNTIGDIVCSLPLPILCPPVTDPEPNPDPDPPAIPDSLISLNAVDTLTLDLLNNEGAIAMIQLSEPEFLNIGDEITLSIGNTTIATIALTQAMLDDGQVPITLPKNIARQLGSQATTNLVATLKQDGRSDESQQTTLTLPLYEQLQPLFVTENGETLLTQLLSANRSIDIRLGNTASDLLHIGAGAELQLDFGGKIDAQTILITDAMIEAEIATVKLTDEQVTELVGTLRTGDTLTIVPSVIYKNLDAIGTELTVPITQNLLQSLRDAVGDIVCSIPLVCTTITANELTLASLLAGDDVLQLTDVDPGTSITVMAGSVTLVSAEVVGEEGVAITLASLKRLEGGETHTLTVRLTNADVTREFTVDVTLPELPLFTPVLGPVASTVDALTGEELVRIALTDSVDGVPLVGDEIVLEVAGQTITRTLTQANLDAGELAVSLEQLDLEGVVEALSGAEATVPIRAVLTRGSESTETVATPLVFTREVLVDLGETVGTLPTILCERFELICPLPVVGVSFVESFGNASADPLALVDRDALRVTLQDGRLLAGDRVQLLVNGAVLRSFDVVASGDGLDQSVRVSAEELLTIGSGADLQVEVVVLRNGDAVARSSVLAGALPRFPLRTPEVVRVSENLLAGLLNATADWRISLQSLSPLDQLNVGDTVRLTVNGTAFTHVVTAEDIASGEVRIRQTTGLLSGIVSTLDGLLGSLIGTRSQDVVVNVDLVGAGGVTQQGTGVSLVVSRTKVALLPISTSVTYK</sequence>
<dbReference type="RefSeq" id="WP_176010618.1">
    <property type="nucleotide sequence ID" value="NZ_CP041372.2"/>
</dbReference>
<name>A0A859FHN6_9BACI</name>
<protein>
    <submittedName>
        <fullName evidence="3">S-layer homology domain-containing protein</fullName>
    </submittedName>
</protein>
<dbReference type="EMBL" id="CP041372">
    <property type="protein sequence ID" value="QKS72647.1"/>
    <property type="molecule type" value="Genomic_DNA"/>
</dbReference>
<dbReference type="KEGG" id="psua:FLK61_39215"/>
<accession>A0A859FHN6</accession>
<organism evidence="3 4">
    <name type="scientific">Paenalkalicoccus suaedae</name>
    <dbReference type="NCBI Taxonomy" id="2592382"/>
    <lineage>
        <taxon>Bacteria</taxon>
        <taxon>Bacillati</taxon>
        <taxon>Bacillota</taxon>
        <taxon>Bacilli</taxon>
        <taxon>Bacillales</taxon>
        <taxon>Bacillaceae</taxon>
        <taxon>Paenalkalicoccus</taxon>
    </lineage>
</organism>
<evidence type="ECO:0000259" key="2">
    <source>
        <dbReference type="PROSITE" id="PS51272"/>
    </source>
</evidence>
<evidence type="ECO:0000313" key="3">
    <source>
        <dbReference type="EMBL" id="QKS72647.1"/>
    </source>
</evidence>
<gene>
    <name evidence="3" type="ORF">FLK61_39215</name>
</gene>
<dbReference type="Pfam" id="PF00395">
    <property type="entry name" value="SLH"/>
    <property type="match status" value="3"/>
</dbReference>
<dbReference type="Proteomes" id="UP000318138">
    <property type="component" value="Chromosome"/>
</dbReference>
<reference evidence="4" key="1">
    <citation type="submission" date="2019-07" db="EMBL/GenBank/DDBJ databases">
        <title>Bacillus alkalisoli sp. nov. isolated from saline soil.</title>
        <authorList>
            <person name="Sun J.-Q."/>
            <person name="Xu L."/>
        </authorList>
    </citation>
    <scope>NUCLEOTIDE SEQUENCE [LARGE SCALE GENOMIC DNA]</scope>
    <source>
        <strain evidence="4">M4U3P1</strain>
    </source>
</reference>